<dbReference type="OrthoDB" id="4832821at2759"/>
<feature type="region of interest" description="Disordered" evidence="1">
    <location>
        <begin position="320"/>
        <end position="401"/>
    </location>
</feature>
<comment type="caution">
    <text evidence="3">The sequence shown here is derived from an EMBL/GenBank/DDBJ whole genome shotgun (WGS) entry which is preliminary data.</text>
</comment>
<evidence type="ECO:0000259" key="2">
    <source>
        <dbReference type="Pfam" id="PF14420"/>
    </source>
</evidence>
<feature type="compositionally biased region" description="Polar residues" evidence="1">
    <location>
        <begin position="344"/>
        <end position="375"/>
    </location>
</feature>
<gene>
    <name evidence="3" type="ORF">CGLO_03473</name>
</gene>
<sequence length="867" mass="97370">MFPNDITDPIFDLELEEFHNNVLLSGLYNTWQEGPDCDNTDFSTAASQIPTSFTPEMSFIGAQTNMNDFDFGHQISLQKEYVGRFTPQEMAAQSLPEWQGLLANHVDSHNTAANANISQQGFTVAQAQAMPIPYITKKRPVSASDWDDKRDTIEYLYSIEGKKLSELMSIMEGEYGFVATQRQYKRQLGKWQIEKKVKRDEMRKILQIQKRRRDLDGKETAFVVRNQPVTEEKIKRFVQRTRIAASLRSPACKLNLANSTFHVVLHTARSHALFEKCDAKTDEKAVRRINKRDQKPSTCFNCEGLGFQCQWRTLESVEDYDPPSKRRRTIGKHQRESRVKETGTLPSVNPSPCATEANNENITPVSKQPTPTITRDSPLEDIDHASRQSPGTPNSHPAAPGLDLGFETDYFGFDLAGENFDDFFPFPTIGNPLGSLAKSTGVDSAVVWQSGADSSGALLAESSVQSHGDVSDVIHDDNRHLIQHYLESIKGYSKMGDRAKESSNLLVSVFTQSLTFPPLLYAILAFSASHLSINNPTYCDGASRLNQLAEETFCQYRETHAKEITSLLSALFIRIKQLHVMGGSIDALFDLMTEVVEIVSTKECERALADPNSLVRRIVLRLALLDARGTCFRLGRGKLVRALERIPALSFIFAFNTSVVSTPSYSLLRADILRHRIGEIDARLHDQLEAEFTSSAPVRTAEIKLLYENVRRELERCDRDRPQSTGAQASDIITNEVLGTAEYNYHIISSALHSAILYLSQVYPLPIFDVNQSISKILRHQLRIQHDPSRANSPPSILPSSMFLAGLSTTDPIHRDWVIKTLREAEPWGVYIKKIRLLLEAIHTMQAGGKTVDICDAMDQVTGRFLM</sequence>
<dbReference type="Pfam" id="PF14420">
    <property type="entry name" value="Clr5"/>
    <property type="match status" value="1"/>
</dbReference>
<dbReference type="AlphaFoldDB" id="T0KLK9"/>
<accession>T0KLK9</accession>
<organism evidence="3 4">
    <name type="scientific">Colletotrichum gloeosporioides (strain Cg-14)</name>
    <name type="common">Anthracnose fungus</name>
    <name type="synonym">Glomerella cingulata</name>
    <dbReference type="NCBI Taxonomy" id="1237896"/>
    <lineage>
        <taxon>Eukaryota</taxon>
        <taxon>Fungi</taxon>
        <taxon>Dikarya</taxon>
        <taxon>Ascomycota</taxon>
        <taxon>Pezizomycotina</taxon>
        <taxon>Sordariomycetes</taxon>
        <taxon>Hypocreomycetidae</taxon>
        <taxon>Glomerellales</taxon>
        <taxon>Glomerellaceae</taxon>
        <taxon>Colletotrichum</taxon>
        <taxon>Colletotrichum gloeosporioides species complex</taxon>
    </lineage>
</organism>
<dbReference type="STRING" id="1237896.T0KLK9"/>
<dbReference type="CDD" id="cd12148">
    <property type="entry name" value="fungal_TF_MHR"/>
    <property type="match status" value="1"/>
</dbReference>
<proteinExistence type="predicted"/>
<evidence type="ECO:0000313" key="4">
    <source>
        <dbReference type="Proteomes" id="UP000015530"/>
    </source>
</evidence>
<name>T0KLK9_COLGC</name>
<evidence type="ECO:0000256" key="1">
    <source>
        <dbReference type="SAM" id="MobiDB-lite"/>
    </source>
</evidence>
<dbReference type="PANTHER" id="PTHR38788">
    <property type="entry name" value="CLR5 DOMAIN-CONTAINING PROTEIN"/>
    <property type="match status" value="1"/>
</dbReference>
<dbReference type="HOGENOM" id="CLU_330641_0_0_1"/>
<reference evidence="4" key="1">
    <citation type="journal article" date="2013" name="Mol. Plant Microbe Interact.">
        <title>Global aspects of pacC regulation of pathogenicity genes in Colletotrichum gloeosporioides as revealed by transcriptome analysis.</title>
        <authorList>
            <person name="Alkan N."/>
            <person name="Meng X."/>
            <person name="Friedlander G."/>
            <person name="Reuveni E."/>
            <person name="Sukno S."/>
            <person name="Sherman A."/>
            <person name="Thon M."/>
            <person name="Fluhr R."/>
            <person name="Prusky D."/>
        </authorList>
    </citation>
    <scope>NUCLEOTIDE SEQUENCE [LARGE SCALE GENOMIC DNA]</scope>
    <source>
        <strain evidence="4">Cg-14</strain>
    </source>
</reference>
<feature type="domain" description="Clr5" evidence="2">
    <location>
        <begin position="143"/>
        <end position="195"/>
    </location>
</feature>
<dbReference type="Proteomes" id="UP000015530">
    <property type="component" value="Unassembled WGS sequence"/>
</dbReference>
<dbReference type="InterPro" id="IPR025676">
    <property type="entry name" value="Clr5_dom"/>
</dbReference>
<dbReference type="EMBL" id="AMYD01000722">
    <property type="protein sequence ID" value="EQB56492.1"/>
    <property type="molecule type" value="Genomic_DNA"/>
</dbReference>
<evidence type="ECO:0000313" key="3">
    <source>
        <dbReference type="EMBL" id="EQB56492.1"/>
    </source>
</evidence>
<feature type="compositionally biased region" description="Basic and acidic residues" evidence="1">
    <location>
        <begin position="377"/>
        <end position="386"/>
    </location>
</feature>
<protein>
    <recommendedName>
        <fullName evidence="2">Clr5 domain-containing protein</fullName>
    </recommendedName>
</protein>
<dbReference type="PANTHER" id="PTHR38788:SF3">
    <property type="entry name" value="CLR5 DOMAIN-CONTAINING PROTEIN"/>
    <property type="match status" value="1"/>
</dbReference>